<keyword evidence="1" id="KW-0812">Transmembrane</keyword>
<organism evidence="2 3">
    <name type="scientific">Canavalia gladiata</name>
    <name type="common">Sword bean</name>
    <name type="synonym">Dolichos gladiatus</name>
    <dbReference type="NCBI Taxonomy" id="3824"/>
    <lineage>
        <taxon>Eukaryota</taxon>
        <taxon>Viridiplantae</taxon>
        <taxon>Streptophyta</taxon>
        <taxon>Embryophyta</taxon>
        <taxon>Tracheophyta</taxon>
        <taxon>Spermatophyta</taxon>
        <taxon>Magnoliopsida</taxon>
        <taxon>eudicotyledons</taxon>
        <taxon>Gunneridae</taxon>
        <taxon>Pentapetalae</taxon>
        <taxon>rosids</taxon>
        <taxon>fabids</taxon>
        <taxon>Fabales</taxon>
        <taxon>Fabaceae</taxon>
        <taxon>Papilionoideae</taxon>
        <taxon>50 kb inversion clade</taxon>
        <taxon>NPAAA clade</taxon>
        <taxon>indigoferoid/millettioid clade</taxon>
        <taxon>Phaseoleae</taxon>
        <taxon>Canavalia</taxon>
    </lineage>
</organism>
<keyword evidence="1" id="KW-0472">Membrane</keyword>
<name>A0AAN9JX76_CANGL</name>
<reference evidence="2 3" key="1">
    <citation type="submission" date="2024-01" db="EMBL/GenBank/DDBJ databases">
        <title>The genomes of 5 underutilized Papilionoideae crops provide insights into root nodulation and disease resistanc.</title>
        <authorList>
            <person name="Jiang F."/>
        </authorList>
    </citation>
    <scope>NUCLEOTIDE SEQUENCE [LARGE SCALE GENOMIC DNA]</scope>
    <source>
        <strain evidence="2">LVBAO_FW01</strain>
        <tissue evidence="2">Leaves</tissue>
    </source>
</reference>
<comment type="caution">
    <text evidence="2">The sequence shown here is derived from an EMBL/GenBank/DDBJ whole genome shotgun (WGS) entry which is preliminary data.</text>
</comment>
<evidence type="ECO:0000256" key="1">
    <source>
        <dbReference type="SAM" id="Phobius"/>
    </source>
</evidence>
<gene>
    <name evidence="2" type="ORF">VNO77_39798</name>
</gene>
<feature type="transmembrane region" description="Helical" evidence="1">
    <location>
        <begin position="58"/>
        <end position="78"/>
    </location>
</feature>
<dbReference type="EMBL" id="JAYMYQ010000010">
    <property type="protein sequence ID" value="KAK7307065.1"/>
    <property type="molecule type" value="Genomic_DNA"/>
</dbReference>
<evidence type="ECO:0000313" key="3">
    <source>
        <dbReference type="Proteomes" id="UP001367508"/>
    </source>
</evidence>
<sequence>MGKRKRMNESINAKQETHEGGYVCNDRENGGGLTQLILGFWVFSHQSHLISQYLIKGVMKLMCVGVGVGLMCVHQWMLPLTWNGMEFKHFSLPLLAKHKKVGKDRETVPWRFKAYHEEARMNFHRKLLKDQWKEYREYGVLW</sequence>
<dbReference type="Proteomes" id="UP001367508">
    <property type="component" value="Unassembled WGS sequence"/>
</dbReference>
<proteinExistence type="predicted"/>
<accession>A0AAN9JX76</accession>
<evidence type="ECO:0000313" key="2">
    <source>
        <dbReference type="EMBL" id="KAK7307065.1"/>
    </source>
</evidence>
<dbReference type="AlphaFoldDB" id="A0AAN9JX76"/>
<keyword evidence="1" id="KW-1133">Transmembrane helix</keyword>
<keyword evidence="3" id="KW-1185">Reference proteome</keyword>
<protein>
    <submittedName>
        <fullName evidence="2">Uncharacterized protein</fullName>
    </submittedName>
</protein>